<gene>
    <name evidence="2" type="ordered locus">Celal_2981</name>
</gene>
<reference evidence="2 3" key="1">
    <citation type="journal article" date="2010" name="Stand. Genomic Sci.">
        <title>Complete genome sequence of Cellulophaga algicola type strain (IC166).</title>
        <authorList>
            <person name="Abt B."/>
            <person name="Lu M."/>
            <person name="Misra M."/>
            <person name="Han C."/>
            <person name="Nolan M."/>
            <person name="Lucas S."/>
            <person name="Hammon N."/>
            <person name="Deshpande S."/>
            <person name="Cheng J.F."/>
            <person name="Tapia R."/>
            <person name="Goodwin L."/>
            <person name="Pitluck S."/>
            <person name="Liolios K."/>
            <person name="Pagani I."/>
            <person name="Ivanova N."/>
            <person name="Mavromatis K."/>
            <person name="Ovchinikova G."/>
            <person name="Pati A."/>
            <person name="Chen A."/>
            <person name="Palaniappan K."/>
            <person name="Land M."/>
            <person name="Hauser L."/>
            <person name="Chang Y.J."/>
            <person name="Jeffries C.D."/>
            <person name="Detter J.C."/>
            <person name="Brambilla E."/>
            <person name="Rohde M."/>
            <person name="Tindall B.J."/>
            <person name="Goker M."/>
            <person name="Woyke T."/>
            <person name="Bristow J."/>
            <person name="Eisen J.A."/>
            <person name="Markowitz V."/>
            <person name="Hugenholtz P."/>
            <person name="Kyrpides N.C."/>
            <person name="Klenk H.P."/>
            <person name="Lapidus A."/>
        </authorList>
    </citation>
    <scope>NUCLEOTIDE SEQUENCE [LARGE SCALE GENOMIC DNA]</scope>
    <source>
        <strain evidence="3">DSM 14237 / IC166 / ACAM 630</strain>
    </source>
</reference>
<dbReference type="STRING" id="688270.Celal_2981"/>
<evidence type="ECO:0000313" key="2">
    <source>
        <dbReference type="EMBL" id="ADV50257.1"/>
    </source>
</evidence>
<accession>E6XEG7</accession>
<evidence type="ECO:0000313" key="3">
    <source>
        <dbReference type="Proteomes" id="UP000008634"/>
    </source>
</evidence>
<feature type="transmembrane region" description="Helical" evidence="1">
    <location>
        <begin position="163"/>
        <end position="185"/>
    </location>
</feature>
<dbReference type="eggNOG" id="COG3247">
    <property type="taxonomic scope" value="Bacteria"/>
</dbReference>
<dbReference type="GO" id="GO:0005886">
    <property type="term" value="C:plasma membrane"/>
    <property type="evidence" value="ECO:0007669"/>
    <property type="project" value="TreeGrafter"/>
</dbReference>
<dbReference type="AlphaFoldDB" id="E6XEG7"/>
<keyword evidence="1" id="KW-0812">Transmembrane</keyword>
<sequence>MATQVYTSTEQSFHNPKFWWLQILLGIIFIFSALWFLDTPIETYLSLTFVFSFLMLFTGLLEVINALTIRNVSSKFSLKLTGAFIDLVFGVFLIGYEKVTLELLPVLLGIWLVFRSFQLFFFYSELKKRSRENKWWTLAAAIFTLLFAMAIIVHPFFGELTLIYAVSFSFFIMGLYRVTLGYKLYQEGD</sequence>
<dbReference type="OrthoDB" id="7059775at2"/>
<dbReference type="KEGG" id="cao:Celal_2981"/>
<name>E6XEG7_CELAD</name>
<dbReference type="Proteomes" id="UP000008634">
    <property type="component" value="Chromosome"/>
</dbReference>
<keyword evidence="3" id="KW-1185">Reference proteome</keyword>
<keyword evidence="1" id="KW-0472">Membrane</keyword>
<dbReference type="PANTHER" id="PTHR34989">
    <property type="entry name" value="PROTEIN HDED"/>
    <property type="match status" value="1"/>
</dbReference>
<evidence type="ECO:0000256" key="1">
    <source>
        <dbReference type="SAM" id="Phobius"/>
    </source>
</evidence>
<feature type="transmembrane region" description="Helical" evidence="1">
    <location>
        <begin position="43"/>
        <end position="64"/>
    </location>
</feature>
<protein>
    <submittedName>
        <fullName evidence="2">Membrane protein</fullName>
    </submittedName>
</protein>
<organism evidence="2 3">
    <name type="scientific">Cellulophaga algicola (strain DSM 14237 / IC166 / ACAM 630)</name>
    <dbReference type="NCBI Taxonomy" id="688270"/>
    <lineage>
        <taxon>Bacteria</taxon>
        <taxon>Pseudomonadati</taxon>
        <taxon>Bacteroidota</taxon>
        <taxon>Flavobacteriia</taxon>
        <taxon>Flavobacteriales</taxon>
        <taxon>Flavobacteriaceae</taxon>
        <taxon>Cellulophaga</taxon>
    </lineage>
</organism>
<dbReference type="Pfam" id="PF03729">
    <property type="entry name" value="DUF308"/>
    <property type="match status" value="1"/>
</dbReference>
<feature type="transmembrane region" description="Helical" evidence="1">
    <location>
        <begin position="102"/>
        <end position="123"/>
    </location>
</feature>
<dbReference type="InterPro" id="IPR005325">
    <property type="entry name" value="DUF308_memb"/>
</dbReference>
<proteinExistence type="predicted"/>
<feature type="transmembrane region" description="Helical" evidence="1">
    <location>
        <begin position="76"/>
        <end position="96"/>
    </location>
</feature>
<dbReference type="InterPro" id="IPR052712">
    <property type="entry name" value="Acid_resist_chaperone_HdeD"/>
</dbReference>
<keyword evidence="1" id="KW-1133">Transmembrane helix</keyword>
<dbReference type="PANTHER" id="PTHR34989:SF1">
    <property type="entry name" value="PROTEIN HDED"/>
    <property type="match status" value="1"/>
</dbReference>
<dbReference type="RefSeq" id="WP_013551720.1">
    <property type="nucleotide sequence ID" value="NC_014934.1"/>
</dbReference>
<dbReference type="HOGENOM" id="CLU_091585_5_0_10"/>
<feature type="transmembrane region" description="Helical" evidence="1">
    <location>
        <begin position="18"/>
        <end position="37"/>
    </location>
</feature>
<feature type="transmembrane region" description="Helical" evidence="1">
    <location>
        <begin position="135"/>
        <end position="157"/>
    </location>
</feature>
<dbReference type="EMBL" id="CP002453">
    <property type="protein sequence ID" value="ADV50257.1"/>
    <property type="molecule type" value="Genomic_DNA"/>
</dbReference>